<evidence type="ECO:0000259" key="2">
    <source>
        <dbReference type="PROSITE" id="PS50181"/>
    </source>
</evidence>
<dbReference type="Pfam" id="PF00646">
    <property type="entry name" value="F-box"/>
    <property type="match status" value="1"/>
</dbReference>
<evidence type="ECO:0000313" key="3">
    <source>
        <dbReference type="EMBL" id="ATE82235.1"/>
    </source>
</evidence>
<organism evidence="3 4">
    <name type="scientific">Pandoravirus salinus</name>
    <dbReference type="NCBI Taxonomy" id="1349410"/>
    <lineage>
        <taxon>Viruses</taxon>
        <taxon>Pandoravirus</taxon>
    </lineage>
</organism>
<dbReference type="RefSeq" id="YP_009430074.1">
    <property type="nucleotide sequence ID" value="NC_022098.1"/>
</dbReference>
<name>A0A291ATT3_9VIRU</name>
<dbReference type="GeneID" id="34568311"/>
<dbReference type="KEGG" id="vg:34568311"/>
<reference evidence="3 4" key="1">
    <citation type="journal article" date="2013" name="Science">
        <title>Pandoraviruses: amoeba viruses with genomes up to 2.5 Mb reaching that of parasitic eukaryotes.</title>
        <authorList>
            <person name="Philippe N."/>
            <person name="Legendre M."/>
            <person name="Doutre G."/>
            <person name="Coute Y."/>
            <person name="Poirot O."/>
            <person name="Lescot M."/>
            <person name="Arslan D."/>
            <person name="Seltzer V."/>
            <person name="Bertaux L."/>
            <person name="Bruley C."/>
            <person name="Garin J."/>
            <person name="Claverie J.M."/>
            <person name="Abergel C."/>
        </authorList>
    </citation>
    <scope>NUCLEOTIDE SEQUENCE [LARGE SCALE GENOMIC DNA]</scope>
</reference>
<dbReference type="Proteomes" id="UP000204584">
    <property type="component" value="Segment"/>
</dbReference>
<feature type="region of interest" description="Disordered" evidence="1">
    <location>
        <begin position="15"/>
        <end position="60"/>
    </location>
</feature>
<accession>A0A291ATT3</accession>
<evidence type="ECO:0000313" key="4">
    <source>
        <dbReference type="Proteomes" id="UP000204584"/>
    </source>
</evidence>
<dbReference type="EMBL" id="KC977571">
    <property type="protein sequence ID" value="ATE82235.1"/>
    <property type="molecule type" value="Genomic_DNA"/>
</dbReference>
<gene>
    <name evidence="3" type="ORF">psal_cds_807</name>
</gene>
<dbReference type="PROSITE" id="PS50181">
    <property type="entry name" value="FBOX"/>
    <property type="match status" value="1"/>
</dbReference>
<keyword evidence="4" id="KW-1185">Reference proteome</keyword>
<proteinExistence type="predicted"/>
<dbReference type="InterPro" id="IPR001810">
    <property type="entry name" value="F-box_dom"/>
</dbReference>
<sequence>MLYLFLFSVDSCAPPSEGGHCNWHPTAQTLWTPKEKHKQKNKRRAENSQKPPPPAREKMAGIDNLPDELLVAVVREIEAVERHKSVALRLVSSRWRSIVDDARGPPVDPWVLGRCVEFLVQRGRAPTSPQARYEPFSAPWSVVRVAQEVGCGADMLCGPLARADMDAPTYADTVGDWPFDLYSCIADVDPRHTPVDGDRSPHWHAQWARLAAAERCLGCQAPTRGPRDFGRYCDACFLWRPRDDRHSVTGDHVWLFGQHQDAFLDDADDDTCPGSRWKWLGRLARCYQAAVGSGRCETLFRQPCGYIIKEALNAPDETFVYCHRIGLGTFTLRDCLPLYYEVDNPKPLDVVASPPTFALDDNRHRGSRWAVSSLVPTTMAVPLDALD</sequence>
<feature type="domain" description="F-box" evidence="2">
    <location>
        <begin position="59"/>
        <end position="101"/>
    </location>
</feature>
<protein>
    <submittedName>
        <fullName evidence="3">F-box domain containing protein</fullName>
    </submittedName>
</protein>
<evidence type="ECO:0000256" key="1">
    <source>
        <dbReference type="SAM" id="MobiDB-lite"/>
    </source>
</evidence>